<organism evidence="3 4">
    <name type="scientific">Fundicoccus culcitae</name>
    <dbReference type="NCBI Taxonomy" id="2969821"/>
    <lineage>
        <taxon>Bacteria</taxon>
        <taxon>Bacillati</taxon>
        <taxon>Bacillota</taxon>
        <taxon>Bacilli</taxon>
        <taxon>Lactobacillales</taxon>
        <taxon>Aerococcaceae</taxon>
        <taxon>Fundicoccus</taxon>
    </lineage>
</organism>
<feature type="chain" id="PRO_5045975483" evidence="1">
    <location>
        <begin position="24"/>
        <end position="271"/>
    </location>
</feature>
<protein>
    <submittedName>
        <fullName evidence="3">DUF4430 domain-containing protein</fullName>
    </submittedName>
</protein>
<sequence length="271" mass="30282">MKKLVQMMVTLLMVSFFNVTVMAEEDMATFEGEGTTETQVDFRIVTVEGEVFFEDEVLLIDDTPTVLDALSAAIDFAELDYFPSGDAEGDDNIYRGEIEGLASDDPYFWMAFINGEATETNVARQEISDGDLVELIYGDVEQGYVEVPRQAVVYQGEGDTETRVQLLVRTTENEVLFNDEVLIIDDAPTAYQALVAAAEAQDLELAVNGDDENMFLEGIEDLISENPNFWMIYVNGEPAEVGMAVLEVDEDDLVEYVYGDYSLGYVEFEEE</sequence>
<keyword evidence="4" id="KW-1185">Reference proteome</keyword>
<dbReference type="Gene3D" id="2.170.130.30">
    <property type="match status" value="1"/>
</dbReference>
<feature type="signal peptide" evidence="1">
    <location>
        <begin position="1"/>
        <end position="23"/>
    </location>
</feature>
<dbReference type="RefSeq" id="WP_313794643.1">
    <property type="nucleotide sequence ID" value="NZ_CP102453.1"/>
</dbReference>
<gene>
    <name evidence="3" type="ORF">NRE15_05780</name>
</gene>
<dbReference type="Proteomes" id="UP001315967">
    <property type="component" value="Chromosome"/>
</dbReference>
<keyword evidence="1" id="KW-0732">Signal</keyword>
<accession>A0ABY5P9L3</accession>
<dbReference type="EMBL" id="CP102453">
    <property type="protein sequence ID" value="UUX35150.1"/>
    <property type="molecule type" value="Genomic_DNA"/>
</dbReference>
<reference evidence="3 4" key="1">
    <citation type="submission" date="2022-08" db="EMBL/GenBank/DDBJ databases">
        <title>Aerococcaceae sp. nov isolated from spoiled eye mask.</title>
        <authorList>
            <person name="Zhou G."/>
            <person name="Xie X.-B."/>
            <person name="Shi Q.-S."/>
            <person name="Wang Y.-S."/>
            <person name="Wen X."/>
            <person name="Peng H."/>
            <person name="Yang X.-J."/>
            <person name="Tao H.-B."/>
            <person name="Huang X.-M."/>
        </authorList>
    </citation>
    <scope>NUCLEOTIDE SEQUENCE [LARGE SCALE GENOMIC DNA]</scope>
    <source>
        <strain evidence="4">DM20194951</strain>
    </source>
</reference>
<name>A0ABY5P9L3_9LACT</name>
<dbReference type="Pfam" id="PF14478">
    <property type="entry name" value="DUF4430"/>
    <property type="match status" value="1"/>
</dbReference>
<evidence type="ECO:0000313" key="4">
    <source>
        <dbReference type="Proteomes" id="UP001315967"/>
    </source>
</evidence>
<proteinExistence type="predicted"/>
<evidence type="ECO:0000256" key="1">
    <source>
        <dbReference type="SAM" id="SignalP"/>
    </source>
</evidence>
<evidence type="ECO:0000259" key="2">
    <source>
        <dbReference type="Pfam" id="PF14478"/>
    </source>
</evidence>
<evidence type="ECO:0000313" key="3">
    <source>
        <dbReference type="EMBL" id="UUX35150.1"/>
    </source>
</evidence>
<feature type="domain" description="Transcobalamin-like C-terminal" evidence="2">
    <location>
        <begin position="209"/>
        <end position="255"/>
    </location>
</feature>
<dbReference type="InterPro" id="IPR027954">
    <property type="entry name" value="Transcobalamin-like_C"/>
</dbReference>